<evidence type="ECO:0000256" key="3">
    <source>
        <dbReference type="ARBA" id="ARBA00022603"/>
    </source>
</evidence>
<dbReference type="EC" id="2.1.1.80" evidence="2"/>
<keyword evidence="3 7" id="KW-0489">Methyltransferase</keyword>
<dbReference type="InterPro" id="IPR022642">
    <property type="entry name" value="CheR_C"/>
</dbReference>
<dbReference type="EMBL" id="DTIN01000008">
    <property type="protein sequence ID" value="HFX12689.1"/>
    <property type="molecule type" value="Genomic_DNA"/>
</dbReference>
<dbReference type="InterPro" id="IPR029063">
    <property type="entry name" value="SAM-dependent_MTases_sf"/>
</dbReference>
<reference evidence="7" key="1">
    <citation type="journal article" date="2020" name="mSystems">
        <title>Genome- and Community-Level Interaction Insights into Carbon Utilization and Element Cycling Functions of Hydrothermarchaeota in Hydrothermal Sediment.</title>
        <authorList>
            <person name="Zhou Z."/>
            <person name="Liu Y."/>
            <person name="Xu W."/>
            <person name="Pan J."/>
            <person name="Luo Z.H."/>
            <person name="Li M."/>
        </authorList>
    </citation>
    <scope>NUCLEOTIDE SEQUENCE [LARGE SCALE GENOMIC DNA]</scope>
    <source>
        <strain evidence="7">SpSt-81</strain>
    </source>
</reference>
<evidence type="ECO:0000256" key="1">
    <source>
        <dbReference type="ARBA" id="ARBA00001541"/>
    </source>
</evidence>
<sequence>MIFYQETLDFPGNSFSLLRDLIKDKIGIYYDDSKKDILADKLTPLALERNFTNFVDYYYFLKYDPEGKEEWDKIADALSVQETYFFREYEHLKVLSEHIIPDLYEKGERYVKIWSSACATGEEPLSIAIVLNEKGWFDKMRIEIFASDISNSALEKAKKGIYKERSFRNFPNDLIDKYFIKVENGYKIIPDIHKKVIWKKANLVSKQEIVDLSKSKIIFCKNVFIYFSDDIIQKVIRIFEENMENPGYLFIGLSESLLRFSHSFDLQIIGGAFVYVKK</sequence>
<proteinExistence type="predicted"/>
<evidence type="ECO:0000313" key="7">
    <source>
        <dbReference type="EMBL" id="HFX12689.1"/>
    </source>
</evidence>
<dbReference type="SUPFAM" id="SSF47757">
    <property type="entry name" value="Chemotaxis receptor methyltransferase CheR, N-terminal domain"/>
    <property type="match status" value="1"/>
</dbReference>
<keyword evidence="5" id="KW-0949">S-adenosyl-L-methionine</keyword>
<evidence type="ECO:0000256" key="4">
    <source>
        <dbReference type="ARBA" id="ARBA00022679"/>
    </source>
</evidence>
<dbReference type="PRINTS" id="PR00996">
    <property type="entry name" value="CHERMTFRASE"/>
</dbReference>
<gene>
    <name evidence="7" type="ORF">ENW00_00780</name>
</gene>
<evidence type="ECO:0000256" key="5">
    <source>
        <dbReference type="ARBA" id="ARBA00022691"/>
    </source>
</evidence>
<dbReference type="PANTHER" id="PTHR24422">
    <property type="entry name" value="CHEMOTAXIS PROTEIN METHYLTRANSFERASE"/>
    <property type="match status" value="1"/>
</dbReference>
<dbReference type="SMART" id="SM00138">
    <property type="entry name" value="MeTrc"/>
    <property type="match status" value="1"/>
</dbReference>
<dbReference type="Pfam" id="PF01739">
    <property type="entry name" value="CheR"/>
    <property type="match status" value="1"/>
</dbReference>
<protein>
    <recommendedName>
        <fullName evidence="2">protein-glutamate O-methyltransferase</fullName>
        <ecNumber evidence="2">2.1.1.80</ecNumber>
    </recommendedName>
</protein>
<dbReference type="GO" id="GO:0032259">
    <property type="term" value="P:methylation"/>
    <property type="evidence" value="ECO:0007669"/>
    <property type="project" value="UniProtKB-KW"/>
</dbReference>
<organism evidence="7">
    <name type="scientific">Dictyoglomus thermophilum</name>
    <dbReference type="NCBI Taxonomy" id="14"/>
    <lineage>
        <taxon>Bacteria</taxon>
        <taxon>Pseudomonadati</taxon>
        <taxon>Dictyoglomota</taxon>
        <taxon>Dictyoglomia</taxon>
        <taxon>Dictyoglomales</taxon>
        <taxon>Dictyoglomaceae</taxon>
        <taxon>Dictyoglomus</taxon>
    </lineage>
</organism>
<keyword evidence="4 7" id="KW-0808">Transferase</keyword>
<dbReference type="InterPro" id="IPR022641">
    <property type="entry name" value="CheR_N"/>
</dbReference>
<name>A0A7C3MIU5_DICTH</name>
<comment type="caution">
    <text evidence="7">The sequence shown here is derived from an EMBL/GenBank/DDBJ whole genome shotgun (WGS) entry which is preliminary data.</text>
</comment>
<dbReference type="InterPro" id="IPR036804">
    <property type="entry name" value="CheR_N_sf"/>
</dbReference>
<dbReference type="SUPFAM" id="SSF53335">
    <property type="entry name" value="S-adenosyl-L-methionine-dependent methyltransferases"/>
    <property type="match status" value="1"/>
</dbReference>
<dbReference type="PROSITE" id="PS50123">
    <property type="entry name" value="CHER"/>
    <property type="match status" value="1"/>
</dbReference>
<evidence type="ECO:0000259" key="6">
    <source>
        <dbReference type="PROSITE" id="PS50123"/>
    </source>
</evidence>
<dbReference type="InterPro" id="IPR050903">
    <property type="entry name" value="Bact_Chemotaxis_MeTrfase"/>
</dbReference>
<dbReference type="PANTHER" id="PTHR24422:SF10">
    <property type="entry name" value="CHEMOTAXIS PROTEIN METHYLTRANSFERASE 2"/>
    <property type="match status" value="1"/>
</dbReference>
<evidence type="ECO:0000256" key="2">
    <source>
        <dbReference type="ARBA" id="ARBA00012534"/>
    </source>
</evidence>
<dbReference type="Gene3D" id="3.40.50.150">
    <property type="entry name" value="Vaccinia Virus protein VP39"/>
    <property type="match status" value="1"/>
</dbReference>
<dbReference type="AlphaFoldDB" id="A0A7C3MIU5"/>
<comment type="catalytic activity">
    <reaction evidence="1">
        <text>L-glutamyl-[protein] + S-adenosyl-L-methionine = [protein]-L-glutamate 5-O-methyl ester + S-adenosyl-L-homocysteine</text>
        <dbReference type="Rhea" id="RHEA:24452"/>
        <dbReference type="Rhea" id="RHEA-COMP:10208"/>
        <dbReference type="Rhea" id="RHEA-COMP:10311"/>
        <dbReference type="ChEBI" id="CHEBI:29973"/>
        <dbReference type="ChEBI" id="CHEBI:57856"/>
        <dbReference type="ChEBI" id="CHEBI:59789"/>
        <dbReference type="ChEBI" id="CHEBI:82795"/>
        <dbReference type="EC" id="2.1.1.80"/>
    </reaction>
</comment>
<dbReference type="GO" id="GO:0008983">
    <property type="term" value="F:protein-glutamate O-methyltransferase activity"/>
    <property type="evidence" value="ECO:0007669"/>
    <property type="project" value="UniProtKB-EC"/>
</dbReference>
<accession>A0A7C3MIU5</accession>
<dbReference type="Pfam" id="PF03705">
    <property type="entry name" value="CheR_N"/>
    <property type="match status" value="1"/>
</dbReference>
<feature type="domain" description="CheR-type methyltransferase" evidence="6">
    <location>
        <begin position="3"/>
        <end position="278"/>
    </location>
</feature>
<dbReference type="InterPro" id="IPR000780">
    <property type="entry name" value="CheR_MeTrfase"/>
</dbReference>
<dbReference type="Gene3D" id="1.10.155.10">
    <property type="entry name" value="Chemotaxis receptor methyltransferase CheR, N-terminal domain"/>
    <property type="match status" value="1"/>
</dbReference>